<evidence type="ECO:0000313" key="3">
    <source>
        <dbReference type="Proteomes" id="UP001189429"/>
    </source>
</evidence>
<protein>
    <submittedName>
        <fullName evidence="2">Uncharacterized protein</fullName>
    </submittedName>
</protein>
<reference evidence="2" key="1">
    <citation type="submission" date="2023-10" db="EMBL/GenBank/DDBJ databases">
        <authorList>
            <person name="Chen Y."/>
            <person name="Shah S."/>
            <person name="Dougan E. K."/>
            <person name="Thang M."/>
            <person name="Chan C."/>
        </authorList>
    </citation>
    <scope>NUCLEOTIDE SEQUENCE [LARGE SCALE GENOMIC DNA]</scope>
</reference>
<evidence type="ECO:0000313" key="2">
    <source>
        <dbReference type="EMBL" id="CAK0862376.1"/>
    </source>
</evidence>
<organism evidence="2 3">
    <name type="scientific">Prorocentrum cordatum</name>
    <dbReference type="NCBI Taxonomy" id="2364126"/>
    <lineage>
        <taxon>Eukaryota</taxon>
        <taxon>Sar</taxon>
        <taxon>Alveolata</taxon>
        <taxon>Dinophyceae</taxon>
        <taxon>Prorocentrales</taxon>
        <taxon>Prorocentraceae</taxon>
        <taxon>Prorocentrum</taxon>
    </lineage>
</organism>
<name>A0ABN9UQV8_9DINO</name>
<gene>
    <name evidence="2" type="ORF">PCOR1329_LOCUS50811</name>
</gene>
<dbReference type="Proteomes" id="UP001189429">
    <property type="component" value="Unassembled WGS sequence"/>
</dbReference>
<proteinExistence type="predicted"/>
<evidence type="ECO:0000256" key="1">
    <source>
        <dbReference type="SAM" id="MobiDB-lite"/>
    </source>
</evidence>
<comment type="caution">
    <text evidence="2">The sequence shown here is derived from an EMBL/GenBank/DDBJ whole genome shotgun (WGS) entry which is preliminary data.</text>
</comment>
<dbReference type="EMBL" id="CAUYUJ010016156">
    <property type="protein sequence ID" value="CAK0862376.1"/>
    <property type="molecule type" value="Genomic_DNA"/>
</dbReference>
<keyword evidence="3" id="KW-1185">Reference proteome</keyword>
<feature type="region of interest" description="Disordered" evidence="1">
    <location>
        <begin position="1"/>
        <end position="27"/>
    </location>
</feature>
<accession>A0ABN9UQV8</accession>
<sequence>MSILREEGNIGTDNIGHTGRHQSARDGLGSGWKRCCWQRRCSHTGKPPNPLQDFGVVAGLWLLVALCGNRIRSSTLLPFLFEAQSEDQGRKAVGCLNKMAHCIHA</sequence>